<organism evidence="1 2">
    <name type="scientific">Poecilia formosa</name>
    <name type="common">Amazon molly</name>
    <name type="synonym">Limia formosa</name>
    <dbReference type="NCBI Taxonomy" id="48698"/>
    <lineage>
        <taxon>Eukaryota</taxon>
        <taxon>Metazoa</taxon>
        <taxon>Chordata</taxon>
        <taxon>Craniata</taxon>
        <taxon>Vertebrata</taxon>
        <taxon>Euteleostomi</taxon>
        <taxon>Actinopterygii</taxon>
        <taxon>Neopterygii</taxon>
        <taxon>Teleostei</taxon>
        <taxon>Neoteleostei</taxon>
        <taxon>Acanthomorphata</taxon>
        <taxon>Ovalentaria</taxon>
        <taxon>Atherinomorphae</taxon>
        <taxon>Cyprinodontiformes</taxon>
        <taxon>Poeciliidae</taxon>
        <taxon>Poeciliinae</taxon>
        <taxon>Poecilia</taxon>
    </lineage>
</organism>
<dbReference type="Proteomes" id="UP000028760">
    <property type="component" value="Unassembled WGS sequence"/>
</dbReference>
<sequence length="343" mass="37963">MSADMPAALGSLNMESQLLSIMNVLVKAAVAEIVQLFSESSESMRLHLSQSLRENENLRTRMKVMRSELFSLKLQTRTNRPASRFSAFRGNVTKPRPKLQGNPPFFKHYFYSNNNKKTPHTWRAIRCYQQGRSHDCFGATSGVIVFEERKYLFFVSVYCQNQKEDINIISLFYSHWSFCIGVVPVTTKMSGSFHSVFDHKLSPFSAVFMKPAQGDKTVLETASTSVPQTKLSSSAVQVQCADVDSPEVILIKDEDDVVGSAPDIVGQNNFGEDCMQGADNNKQLRIVNVHSVGEAPLQEDGDILFSASELQALSVLSDHSIPPETILNFTSGANGRAPVGAVQ</sequence>
<keyword evidence="2" id="KW-1185">Reference proteome</keyword>
<reference evidence="1" key="3">
    <citation type="submission" date="2025-09" db="UniProtKB">
        <authorList>
            <consortium name="Ensembl"/>
        </authorList>
    </citation>
    <scope>IDENTIFICATION</scope>
</reference>
<dbReference type="Ensembl" id="ENSPFOT00000024738.1">
    <property type="protein sequence ID" value="ENSPFOP00000023551.1"/>
    <property type="gene ID" value="ENSPFOG00000021998.1"/>
</dbReference>
<evidence type="ECO:0000313" key="1">
    <source>
        <dbReference type="Ensembl" id="ENSPFOP00000023551.1"/>
    </source>
</evidence>
<name>A0A096LWL0_POEFO</name>
<dbReference type="AlphaFoldDB" id="A0A096LWL0"/>
<dbReference type="eggNOG" id="ENOG502SRK0">
    <property type="taxonomic scope" value="Eukaryota"/>
</dbReference>
<reference evidence="1" key="2">
    <citation type="submission" date="2025-08" db="UniProtKB">
        <authorList>
            <consortium name="Ensembl"/>
        </authorList>
    </citation>
    <scope>IDENTIFICATION</scope>
</reference>
<protein>
    <submittedName>
        <fullName evidence="1">Uncharacterized protein</fullName>
    </submittedName>
</protein>
<dbReference type="STRING" id="48698.ENSPFOP00000023551"/>
<evidence type="ECO:0000313" key="2">
    <source>
        <dbReference type="Proteomes" id="UP000028760"/>
    </source>
</evidence>
<dbReference type="OMA" id="NQVECAD"/>
<proteinExistence type="predicted"/>
<dbReference type="EMBL" id="AYCK01011047">
    <property type="status" value="NOT_ANNOTATED_CDS"/>
    <property type="molecule type" value="Genomic_DNA"/>
</dbReference>
<accession>A0A096LWL0</accession>
<reference evidence="2" key="1">
    <citation type="submission" date="2013-10" db="EMBL/GenBank/DDBJ databases">
        <authorList>
            <person name="Schartl M."/>
            <person name="Warren W."/>
        </authorList>
    </citation>
    <scope>NUCLEOTIDE SEQUENCE [LARGE SCALE GENOMIC DNA]</scope>
    <source>
        <strain evidence="2">female</strain>
    </source>
</reference>